<dbReference type="OrthoDB" id="245563at2759"/>
<dbReference type="PANTHER" id="PTHR46423">
    <property type="entry name" value="RNA POLYMERASE II-ASSOCIATED PROTEIN 3"/>
    <property type="match status" value="1"/>
</dbReference>
<name>A0A0M0K7Z3_9EUKA</name>
<evidence type="ECO:0000313" key="2">
    <source>
        <dbReference type="EMBL" id="KOO34732.1"/>
    </source>
</evidence>
<reference evidence="3" key="1">
    <citation type="journal article" date="2015" name="PLoS Genet.">
        <title>Genome Sequence and Transcriptome Analyses of Chrysochromulina tobin: Metabolic Tools for Enhanced Algal Fitness in the Prominent Order Prymnesiales (Haptophyceae).</title>
        <authorList>
            <person name="Hovde B.T."/>
            <person name="Deodato C.R."/>
            <person name="Hunsperger H.M."/>
            <person name="Ryken S.A."/>
            <person name="Yost W."/>
            <person name="Jha R.K."/>
            <person name="Patterson J."/>
            <person name="Monnat R.J. Jr."/>
            <person name="Barlow S.B."/>
            <person name="Starkenburg S.R."/>
            <person name="Cattolico R.A."/>
        </authorList>
    </citation>
    <scope>NUCLEOTIDE SEQUENCE</scope>
    <source>
        <strain evidence="3">CCMP291</strain>
    </source>
</reference>
<organism evidence="2 3">
    <name type="scientific">Chrysochromulina tobinii</name>
    <dbReference type="NCBI Taxonomy" id="1460289"/>
    <lineage>
        <taxon>Eukaryota</taxon>
        <taxon>Haptista</taxon>
        <taxon>Haptophyta</taxon>
        <taxon>Prymnesiophyceae</taxon>
        <taxon>Prymnesiales</taxon>
        <taxon>Chrysochromulinaceae</taxon>
        <taxon>Chrysochromulina</taxon>
    </lineage>
</organism>
<dbReference type="PANTHER" id="PTHR46423:SF1">
    <property type="entry name" value="RNA POLYMERASE II-ASSOCIATED PROTEIN 3"/>
    <property type="match status" value="1"/>
</dbReference>
<dbReference type="GO" id="GO:0101031">
    <property type="term" value="C:protein folding chaperone complex"/>
    <property type="evidence" value="ECO:0007669"/>
    <property type="project" value="TreeGrafter"/>
</dbReference>
<dbReference type="AlphaFoldDB" id="A0A0M0K7Z3"/>
<proteinExistence type="predicted"/>
<dbReference type="InterPro" id="IPR011990">
    <property type="entry name" value="TPR-like_helical_dom_sf"/>
</dbReference>
<keyword evidence="3" id="KW-1185">Reference proteome</keyword>
<dbReference type="Proteomes" id="UP000037460">
    <property type="component" value="Unassembled WGS sequence"/>
</dbReference>
<protein>
    <submittedName>
        <fullName evidence="2">Uncharacterized protein</fullName>
    </submittedName>
</protein>
<gene>
    <name evidence="2" type="ORF">Ctob_013739</name>
</gene>
<keyword evidence="1" id="KW-0802">TPR repeat</keyword>
<sequence length="268" mass="30079">MDETETEHVDVAVVNVEHLMAYVDSQREEGNTAYKAKRHTEALEAWQRGLDALAQADGKPMRAVDVPIVQRATVTLHSNRGQALLSMQFWRRAIHDLDEALKIDAWNAKALWRRHQCHKALKAWAAAEADLEALIAPELQQDSAKILADAGLGAEQLAAERQMLREKRLEVDRVAAETFEERVEDAAAKGIEQLRVRFEEIIKRNGLHGNKELSAELADMMTRPGGVNVQLLANVYQIDEEDAEVLVTWAQKACQIRDEIGYDGIDAI</sequence>
<evidence type="ECO:0000313" key="3">
    <source>
        <dbReference type="Proteomes" id="UP000037460"/>
    </source>
</evidence>
<comment type="caution">
    <text evidence="2">The sequence shown here is derived from an EMBL/GenBank/DDBJ whole genome shotgun (WGS) entry which is preliminary data.</text>
</comment>
<dbReference type="EMBL" id="JWZX01001118">
    <property type="protein sequence ID" value="KOO34732.1"/>
    <property type="molecule type" value="Genomic_DNA"/>
</dbReference>
<evidence type="ECO:0000256" key="1">
    <source>
        <dbReference type="ARBA" id="ARBA00022803"/>
    </source>
</evidence>
<dbReference type="Gene3D" id="1.25.40.10">
    <property type="entry name" value="Tetratricopeptide repeat domain"/>
    <property type="match status" value="1"/>
</dbReference>
<dbReference type="SUPFAM" id="SSF48452">
    <property type="entry name" value="TPR-like"/>
    <property type="match status" value="1"/>
</dbReference>
<accession>A0A0M0K7Z3</accession>
<dbReference type="InterPro" id="IPR051966">
    <property type="entry name" value="RPAP3"/>
</dbReference>